<dbReference type="EMBL" id="FP929055">
    <property type="protein sequence ID" value="CBL27119.1"/>
    <property type="molecule type" value="Genomic_DNA"/>
</dbReference>
<dbReference type="Proteomes" id="UP000008956">
    <property type="component" value="Chromosome"/>
</dbReference>
<evidence type="ECO:0000313" key="2">
    <source>
        <dbReference type="Proteomes" id="UP000008956"/>
    </source>
</evidence>
<dbReference type="HOGENOM" id="CLU_3204903_0_0_9"/>
<sequence length="45" mass="5741">MKISYLRVRNKWKNIDNQKEYNIYFNRIIVITNNKWKKLTLRVRK</sequence>
<organism evidence="1 2">
    <name type="scientific">[Ruminococcus] torques L2-14</name>
    <dbReference type="NCBI Taxonomy" id="657313"/>
    <lineage>
        <taxon>Bacteria</taxon>
        <taxon>Bacillati</taxon>
        <taxon>Bacillota</taxon>
        <taxon>Clostridia</taxon>
        <taxon>Lachnospirales</taxon>
        <taxon>Lachnospiraceae</taxon>
        <taxon>Mediterraneibacter</taxon>
    </lineage>
</organism>
<evidence type="ECO:0000313" key="1">
    <source>
        <dbReference type="EMBL" id="CBL27119.1"/>
    </source>
</evidence>
<accession>D4LZA9</accession>
<dbReference type="AlphaFoldDB" id="D4LZA9"/>
<name>D4LZA9_9FIRM</name>
<reference evidence="1 2" key="2">
    <citation type="submission" date="2010-03" db="EMBL/GenBank/DDBJ databases">
        <authorList>
            <person name="Pajon A."/>
        </authorList>
    </citation>
    <scope>NUCLEOTIDE SEQUENCE [LARGE SCALE GENOMIC DNA]</scope>
    <source>
        <strain evidence="1 2">L2-14</strain>
    </source>
</reference>
<proteinExistence type="predicted"/>
<gene>
    <name evidence="1" type="ORF">RTO_26570</name>
</gene>
<dbReference type="KEGG" id="rto:RTO_26570"/>
<reference evidence="1 2" key="1">
    <citation type="submission" date="2010-03" db="EMBL/GenBank/DDBJ databases">
        <title>The genome sequence of Ruminococcus torques L2-14.</title>
        <authorList>
            <consortium name="metaHIT consortium -- http://www.metahit.eu/"/>
            <person name="Pajon A."/>
            <person name="Turner K."/>
            <person name="Parkhill J."/>
            <person name="Duncan S."/>
            <person name="Flint H."/>
        </authorList>
    </citation>
    <scope>NUCLEOTIDE SEQUENCE [LARGE SCALE GENOMIC DNA]</scope>
    <source>
        <strain evidence="1 2">L2-14</strain>
    </source>
</reference>
<protein>
    <submittedName>
        <fullName evidence="1">Uncharacterized protein</fullName>
    </submittedName>
</protein>